<dbReference type="HAMAP" id="MF_01965">
    <property type="entry name" value="NADHX_dehydratase"/>
    <property type="match status" value="1"/>
</dbReference>
<evidence type="ECO:0000256" key="11">
    <source>
        <dbReference type="ARBA" id="ARBA00023235"/>
    </source>
</evidence>
<comment type="cofactor">
    <cofactor evidence="17">
        <name>Mg(2+)</name>
        <dbReference type="ChEBI" id="CHEBI:18420"/>
    </cofactor>
</comment>
<evidence type="ECO:0000256" key="10">
    <source>
        <dbReference type="ARBA" id="ARBA00023027"/>
    </source>
</evidence>
<evidence type="ECO:0000256" key="7">
    <source>
        <dbReference type="ARBA" id="ARBA00022840"/>
    </source>
</evidence>
<evidence type="ECO:0000256" key="8">
    <source>
        <dbReference type="ARBA" id="ARBA00022857"/>
    </source>
</evidence>
<proteinExistence type="inferred from homology"/>
<evidence type="ECO:0000256" key="6">
    <source>
        <dbReference type="ARBA" id="ARBA00022741"/>
    </source>
</evidence>
<protein>
    <recommendedName>
        <fullName evidence="19">Bifunctional NAD(P)H-hydrate repair enzyme</fullName>
    </recommendedName>
    <alternativeName>
        <fullName evidence="19">Nicotinamide nucleotide repair protein</fullName>
    </alternativeName>
    <domain>
        <recommendedName>
            <fullName evidence="19">ADP-dependent (S)-NAD(P)H-hydrate dehydratase</fullName>
            <ecNumber evidence="19">4.2.1.136</ecNumber>
        </recommendedName>
        <alternativeName>
            <fullName evidence="19">ADP-dependent NAD(P)HX dehydratase</fullName>
        </alternativeName>
    </domain>
    <domain>
        <recommendedName>
            <fullName evidence="19">NAD(P)H-hydrate epimerase</fullName>
            <ecNumber evidence="19">5.1.99.6</ecNumber>
        </recommendedName>
    </domain>
</protein>
<dbReference type="Proteomes" id="UP000001963">
    <property type="component" value="Chromosome"/>
</dbReference>
<dbReference type="OrthoDB" id="9806925at2"/>
<dbReference type="PROSITE" id="PS01050">
    <property type="entry name" value="YJEF_C_2"/>
    <property type="match status" value="1"/>
</dbReference>
<evidence type="ECO:0000256" key="3">
    <source>
        <dbReference type="ARBA" id="ARBA00006001"/>
    </source>
</evidence>
<dbReference type="EMBL" id="CP000394">
    <property type="protein sequence ID" value="ABI62208.1"/>
    <property type="molecule type" value="Genomic_DNA"/>
</dbReference>
<comment type="subunit">
    <text evidence="17">Homotetramer.</text>
</comment>
<feature type="binding site" evidence="17">
    <location>
        <position position="432"/>
    </location>
    <ligand>
        <name>AMP</name>
        <dbReference type="ChEBI" id="CHEBI:456215"/>
    </ligand>
</feature>
<dbReference type="SUPFAM" id="SSF53613">
    <property type="entry name" value="Ribokinase-like"/>
    <property type="match status" value="1"/>
</dbReference>
<keyword evidence="13" id="KW-0511">Multifunctional enzyme</keyword>
<evidence type="ECO:0000256" key="16">
    <source>
        <dbReference type="ARBA" id="ARBA00049209"/>
    </source>
</evidence>
<dbReference type="GO" id="GO:0016301">
    <property type="term" value="F:kinase activity"/>
    <property type="evidence" value="ECO:0007669"/>
    <property type="project" value="UniProtKB-KW"/>
</dbReference>
<dbReference type="Gene3D" id="3.40.50.10260">
    <property type="entry name" value="YjeF N-terminal domain"/>
    <property type="match status" value="1"/>
</dbReference>
<evidence type="ECO:0000256" key="12">
    <source>
        <dbReference type="ARBA" id="ARBA00023239"/>
    </source>
</evidence>
<evidence type="ECO:0000256" key="14">
    <source>
        <dbReference type="ARBA" id="ARBA00025153"/>
    </source>
</evidence>
<dbReference type="Pfam" id="PF03853">
    <property type="entry name" value="YjeF_N"/>
    <property type="match status" value="1"/>
</dbReference>
<comment type="caution">
    <text evidence="18">Lacks conserved residue(s) required for the propagation of feature annotation.</text>
</comment>
<feature type="binding site" evidence="17">
    <location>
        <position position="433"/>
    </location>
    <ligand>
        <name>(6S)-NADPHX</name>
        <dbReference type="ChEBI" id="CHEBI:64076"/>
    </ligand>
</feature>
<dbReference type="KEGG" id="gbe:GbCGDNIH1_1310"/>
<comment type="function">
    <text evidence="17">Catalyzes the dehydration of the S-form of NAD(P)HX at the expense of ADP, which is converted to AMP. Together with NAD(P)HX epimerase, which catalyzes the epimerization of the S- and R-forms, the enzyme allows the repair of both epimers of NAD(P)HX, a damaged form of NAD(P)H that is a result of enzymatic or heat-dependent hydration.</text>
</comment>
<comment type="similarity">
    <text evidence="3 19">In the N-terminal section; belongs to the NnrE/AIBP family.</text>
</comment>
<comment type="catalytic activity">
    <reaction evidence="16 17 19">
        <text>(6S)-NADPHX + ADP = AMP + phosphate + NADPH + H(+)</text>
        <dbReference type="Rhea" id="RHEA:32235"/>
        <dbReference type="ChEBI" id="CHEBI:15378"/>
        <dbReference type="ChEBI" id="CHEBI:43474"/>
        <dbReference type="ChEBI" id="CHEBI:57783"/>
        <dbReference type="ChEBI" id="CHEBI:64076"/>
        <dbReference type="ChEBI" id="CHEBI:456215"/>
        <dbReference type="ChEBI" id="CHEBI:456216"/>
        <dbReference type="EC" id="4.2.1.136"/>
    </reaction>
</comment>
<feature type="binding site" evidence="18">
    <location>
        <position position="166"/>
    </location>
    <ligand>
        <name>(6S)-NADPHX</name>
        <dbReference type="ChEBI" id="CHEBI:64076"/>
    </ligand>
</feature>
<dbReference type="PIRSF" id="PIRSF017184">
    <property type="entry name" value="Nnr"/>
    <property type="match status" value="1"/>
</dbReference>
<feature type="binding site" evidence="18">
    <location>
        <position position="132"/>
    </location>
    <ligand>
        <name>K(+)</name>
        <dbReference type="ChEBI" id="CHEBI:29103"/>
    </ligand>
</feature>
<evidence type="ECO:0000259" key="20">
    <source>
        <dbReference type="PROSITE" id="PS51383"/>
    </source>
</evidence>
<organism evidence="22 23">
    <name type="scientific">Granulibacter bethesdensis (strain ATCC BAA-1260 / CGDNIH1)</name>
    <dbReference type="NCBI Taxonomy" id="391165"/>
    <lineage>
        <taxon>Bacteria</taxon>
        <taxon>Pseudomonadati</taxon>
        <taxon>Pseudomonadota</taxon>
        <taxon>Alphaproteobacteria</taxon>
        <taxon>Acetobacterales</taxon>
        <taxon>Acetobacteraceae</taxon>
        <taxon>Granulibacter</taxon>
    </lineage>
</organism>
<feature type="binding site" evidence="17">
    <location>
        <begin position="403"/>
        <end position="407"/>
    </location>
    <ligand>
        <name>AMP</name>
        <dbReference type="ChEBI" id="CHEBI:456215"/>
    </ligand>
</feature>
<accession>Q0BSJ4</accession>
<dbReference type="GO" id="GO:0052855">
    <property type="term" value="F:ADP-dependent NAD(P)H-hydrate dehydratase activity"/>
    <property type="evidence" value="ECO:0007669"/>
    <property type="project" value="UniProtKB-UniRule"/>
</dbReference>
<feature type="binding site" evidence="18">
    <location>
        <begin position="136"/>
        <end position="142"/>
    </location>
    <ligand>
        <name>(6S)-NADPHX</name>
        <dbReference type="ChEBI" id="CHEBI:64076"/>
    </ligand>
</feature>
<evidence type="ECO:0000256" key="9">
    <source>
        <dbReference type="ARBA" id="ARBA00022958"/>
    </source>
</evidence>
<dbReference type="NCBIfam" id="TIGR00196">
    <property type="entry name" value="yjeF_cterm"/>
    <property type="match status" value="1"/>
</dbReference>
<comment type="cofactor">
    <cofactor evidence="18 19">
        <name>K(+)</name>
        <dbReference type="ChEBI" id="CHEBI:29103"/>
    </cofactor>
    <text evidence="18 19">Binds 1 potassium ion per subunit.</text>
</comment>
<sequence length="524" mass="54016">MKDVNGFSALPDHALLTPHSMALADRQAALLDATRMDVPGSGLMEHAGAAVARLVRRLSSPCRVLVMAGPGNNGGDGYVAARKLQQAGWPVTVAALLPPRPGSDAARAASRWNGPVITTGIEAIRKYDLVIDAVFGAGLSKPLDSFVSEMLGNAAAKADGRVIAVDVPSGLDGATGQSMGKVTQAQATITFVRCKPGHYLMPGKLLCGEVILADIGMPAAVLNGISADAWLNSPALWHLPVVTAESHKYSRGHVTVLGGTTMPGAARLASAAARRAGAGLVSIATGREAAWGYRFGEPGLIVTDEAIATLLQDRRRHVWVCGPGLEPEAAGAALRQLVDAGRQVVADAGVFSWAANHPLHLKGTAVLTPHEGEFTRVFGAIGGDKLKAAREAAVQTNAVIILKGSDTVIAAPDGRTAINASAPPWLGTAGAGDVLSGIVAALLAQGMERWEAACAAVFLHGRAAALAGPGMCAEDLIPCLATAEADARNGIEHPLRRFRRKSKGENPFSTLSATHGIAGLHGLR</sequence>
<comment type="function">
    <text evidence="18">Catalyzes the epimerization of the S- and R-forms of NAD(P)HX, a damaged form of NAD(P)H that is a result of enzymatic or heat-dependent hydration. This is a prerequisite for the S-specific NAD(P)H-hydrate dehydratase to allow the repair of both epimers of NAD(P)HX.</text>
</comment>
<keyword evidence="9 18" id="KW-0630">Potassium</keyword>
<gene>
    <name evidence="18" type="primary">nnrE</name>
    <name evidence="17" type="synonym">nnrD</name>
    <name evidence="22" type="ordered locus">GbCGDNIH1_1310</name>
</gene>
<comment type="similarity">
    <text evidence="17">Belongs to the NnrD/CARKD family.</text>
</comment>
<reference evidence="22 23" key="1">
    <citation type="journal article" date="2007" name="J. Bacteriol.">
        <title>Genome sequence analysis of the emerging human pathogenic acetic acid bacterium Granulibacter bethesdensis.</title>
        <authorList>
            <person name="Greenberg D.E."/>
            <person name="Porcella S.F."/>
            <person name="Zelazny A.M."/>
            <person name="Virtaneva K."/>
            <person name="Sturdevant D.E."/>
            <person name="Kupko J.J.III."/>
            <person name="Barbian K.D."/>
            <person name="Babar A."/>
            <person name="Dorward D.W."/>
            <person name="Holland S.M."/>
        </authorList>
    </citation>
    <scope>NUCLEOTIDE SEQUENCE [LARGE SCALE GENOMIC DNA]</scope>
    <source>
        <strain evidence="23">ATCC BAA-1260 / CGDNIH1</strain>
    </source>
</reference>
<dbReference type="PROSITE" id="PS51385">
    <property type="entry name" value="YJEF_N"/>
    <property type="match status" value="1"/>
</dbReference>
<dbReference type="STRING" id="391165.GbCGDNIH1_1310"/>
<keyword evidence="10 17" id="KW-0520">NAD</keyword>
<evidence type="ECO:0000256" key="18">
    <source>
        <dbReference type="HAMAP-Rule" id="MF_01966"/>
    </source>
</evidence>
<dbReference type="InterPro" id="IPR000631">
    <property type="entry name" value="CARKD"/>
</dbReference>
<evidence type="ECO:0000313" key="22">
    <source>
        <dbReference type="EMBL" id="ABI62208.1"/>
    </source>
</evidence>
<comment type="catalytic activity">
    <reaction evidence="1 18 19">
        <text>(6R)-NADHX = (6S)-NADHX</text>
        <dbReference type="Rhea" id="RHEA:32215"/>
        <dbReference type="ChEBI" id="CHEBI:64074"/>
        <dbReference type="ChEBI" id="CHEBI:64075"/>
        <dbReference type="EC" id="5.1.99.6"/>
    </reaction>
</comment>
<evidence type="ECO:0000256" key="2">
    <source>
        <dbReference type="ARBA" id="ARBA00000909"/>
    </source>
</evidence>
<keyword evidence="12 17" id="KW-0456">Lyase</keyword>
<dbReference type="EC" id="5.1.99.6" evidence="19"/>
<keyword evidence="8 17" id="KW-0521">NADP</keyword>
<dbReference type="eggNOG" id="COG0062">
    <property type="taxonomic scope" value="Bacteria"/>
</dbReference>
<dbReference type="HAMAP" id="MF_01966">
    <property type="entry name" value="NADHX_epimerase"/>
    <property type="match status" value="1"/>
</dbReference>
<evidence type="ECO:0000256" key="13">
    <source>
        <dbReference type="ARBA" id="ARBA00023268"/>
    </source>
</evidence>
<feature type="domain" description="YjeF N-terminal" evidence="21">
    <location>
        <begin position="21"/>
        <end position="223"/>
    </location>
</feature>
<name>Q0BSJ4_GRABC</name>
<dbReference type="InterPro" id="IPR036652">
    <property type="entry name" value="YjeF_N_dom_sf"/>
</dbReference>
<evidence type="ECO:0000256" key="17">
    <source>
        <dbReference type="HAMAP-Rule" id="MF_01965"/>
    </source>
</evidence>
<keyword evidence="5 18" id="KW-0479">Metal-binding</keyword>
<feature type="binding site" evidence="18">
    <location>
        <position position="73"/>
    </location>
    <ligand>
        <name>K(+)</name>
        <dbReference type="ChEBI" id="CHEBI:29103"/>
    </ligand>
</feature>
<feature type="binding site" evidence="18">
    <location>
        <position position="169"/>
    </location>
    <ligand>
        <name>K(+)</name>
        <dbReference type="ChEBI" id="CHEBI:29103"/>
    </ligand>
</feature>
<dbReference type="GO" id="GO:0052856">
    <property type="term" value="F:NAD(P)HX epimerase activity"/>
    <property type="evidence" value="ECO:0007669"/>
    <property type="project" value="UniProtKB-UniRule"/>
</dbReference>
<evidence type="ECO:0000256" key="4">
    <source>
        <dbReference type="ARBA" id="ARBA00009524"/>
    </source>
</evidence>
<dbReference type="GO" id="GO:0110051">
    <property type="term" value="P:metabolite repair"/>
    <property type="evidence" value="ECO:0007669"/>
    <property type="project" value="TreeGrafter"/>
</dbReference>
<feature type="binding site" evidence="17">
    <location>
        <position position="265"/>
    </location>
    <ligand>
        <name>(6S)-NADPHX</name>
        <dbReference type="ChEBI" id="CHEBI:64076"/>
    </ligand>
</feature>
<comment type="similarity">
    <text evidence="18">Belongs to the NnrE/AIBP family.</text>
</comment>
<evidence type="ECO:0000256" key="15">
    <source>
        <dbReference type="ARBA" id="ARBA00048238"/>
    </source>
</evidence>
<dbReference type="InterPro" id="IPR030677">
    <property type="entry name" value="Nnr"/>
</dbReference>
<dbReference type="SUPFAM" id="SSF64153">
    <property type="entry name" value="YjeF N-terminal domain-like"/>
    <property type="match status" value="1"/>
</dbReference>
<dbReference type="PANTHER" id="PTHR12592:SF0">
    <property type="entry name" value="ATP-DEPENDENT (S)-NAD(P)H-HYDRATE DEHYDRATASE"/>
    <property type="match status" value="1"/>
</dbReference>
<dbReference type="CDD" id="cd01171">
    <property type="entry name" value="YXKO-related"/>
    <property type="match status" value="1"/>
</dbReference>
<dbReference type="PROSITE" id="PS51383">
    <property type="entry name" value="YJEF_C_3"/>
    <property type="match status" value="1"/>
</dbReference>
<comment type="catalytic activity">
    <reaction evidence="15 17 19">
        <text>(6S)-NADHX + ADP = AMP + phosphate + NADH + H(+)</text>
        <dbReference type="Rhea" id="RHEA:32223"/>
        <dbReference type="ChEBI" id="CHEBI:15378"/>
        <dbReference type="ChEBI" id="CHEBI:43474"/>
        <dbReference type="ChEBI" id="CHEBI:57945"/>
        <dbReference type="ChEBI" id="CHEBI:64074"/>
        <dbReference type="ChEBI" id="CHEBI:456215"/>
        <dbReference type="ChEBI" id="CHEBI:456216"/>
        <dbReference type="EC" id="4.2.1.136"/>
    </reaction>
</comment>
<dbReference type="GO" id="GO:0046872">
    <property type="term" value="F:metal ion binding"/>
    <property type="evidence" value="ECO:0007669"/>
    <property type="project" value="UniProtKB-UniRule"/>
</dbReference>
<evidence type="ECO:0000256" key="19">
    <source>
        <dbReference type="PIRNR" id="PIRNR017184"/>
    </source>
</evidence>
<dbReference type="HOGENOM" id="CLU_024853_4_1_5"/>
<keyword evidence="22" id="KW-0418">Kinase</keyword>
<evidence type="ECO:0000256" key="5">
    <source>
        <dbReference type="ARBA" id="ARBA00022723"/>
    </source>
</evidence>
<keyword evidence="11 18" id="KW-0413">Isomerase</keyword>
<keyword evidence="23" id="KW-1185">Reference proteome</keyword>
<dbReference type="Gene3D" id="3.40.1190.20">
    <property type="match status" value="1"/>
</dbReference>
<comment type="function">
    <text evidence="14 19">Bifunctional enzyme that catalyzes the epimerization of the S- and R-forms of NAD(P)HX and the dehydration of the S-form of NAD(P)HX at the expense of ADP, which is converted to AMP. This allows the repair of both epimers of NAD(P)HX, a damaged form of NAD(P)H that is a result of enzymatic or heat-dependent hydration.</text>
</comment>
<feature type="domain" description="YjeF C-terminal" evidence="20">
    <location>
        <begin position="231"/>
        <end position="487"/>
    </location>
</feature>
<dbReference type="PANTHER" id="PTHR12592">
    <property type="entry name" value="ATP-DEPENDENT (S)-NAD(P)H-HYDRATE DEHYDRATASE FAMILY MEMBER"/>
    <property type="match status" value="1"/>
</dbReference>
<dbReference type="GO" id="GO:0046496">
    <property type="term" value="P:nicotinamide nucleotide metabolic process"/>
    <property type="evidence" value="ECO:0007669"/>
    <property type="project" value="UniProtKB-UniRule"/>
</dbReference>
<feature type="binding site" evidence="18">
    <location>
        <begin position="72"/>
        <end position="76"/>
    </location>
    <ligand>
        <name>(6S)-NADPHX</name>
        <dbReference type="ChEBI" id="CHEBI:64076"/>
    </ligand>
</feature>
<keyword evidence="6 17" id="KW-0547">Nucleotide-binding</keyword>
<dbReference type="InterPro" id="IPR029056">
    <property type="entry name" value="Ribokinase-like"/>
</dbReference>
<evidence type="ECO:0000259" key="21">
    <source>
        <dbReference type="PROSITE" id="PS51385"/>
    </source>
</evidence>
<feature type="binding site" evidence="17">
    <location>
        <position position="324"/>
    </location>
    <ligand>
        <name>(6S)-NADPHX</name>
        <dbReference type="ChEBI" id="CHEBI:64076"/>
    </ligand>
</feature>
<evidence type="ECO:0000313" key="23">
    <source>
        <dbReference type="Proteomes" id="UP000001963"/>
    </source>
</evidence>
<dbReference type="Pfam" id="PF01256">
    <property type="entry name" value="Carb_kinase"/>
    <property type="match status" value="1"/>
</dbReference>
<dbReference type="NCBIfam" id="TIGR00197">
    <property type="entry name" value="yjeF_nterm"/>
    <property type="match status" value="1"/>
</dbReference>
<comment type="similarity">
    <text evidence="4 19">In the C-terminal section; belongs to the NnrD/CARKD family.</text>
</comment>
<feature type="binding site" evidence="17">
    <location>
        <position position="370"/>
    </location>
    <ligand>
        <name>(6S)-NADPHX</name>
        <dbReference type="ChEBI" id="CHEBI:64076"/>
    </ligand>
</feature>
<keyword evidence="22" id="KW-0808">Transferase</keyword>
<keyword evidence="7 17" id="KW-0067">ATP-binding</keyword>
<dbReference type="GO" id="GO:0005524">
    <property type="term" value="F:ATP binding"/>
    <property type="evidence" value="ECO:0007669"/>
    <property type="project" value="UniProtKB-UniRule"/>
</dbReference>
<evidence type="ECO:0000256" key="1">
    <source>
        <dbReference type="ARBA" id="ARBA00000013"/>
    </source>
</evidence>
<dbReference type="InterPro" id="IPR017953">
    <property type="entry name" value="Carbohydrate_kinase_pred_CS"/>
</dbReference>
<dbReference type="InterPro" id="IPR004443">
    <property type="entry name" value="YjeF_N_dom"/>
</dbReference>
<dbReference type="AlphaFoldDB" id="Q0BSJ4"/>
<dbReference type="EC" id="4.2.1.136" evidence="19"/>
<dbReference type="eggNOG" id="COG0063">
    <property type="taxonomic scope" value="Bacteria"/>
</dbReference>
<comment type="catalytic activity">
    <reaction evidence="2 18 19">
        <text>(6R)-NADPHX = (6S)-NADPHX</text>
        <dbReference type="Rhea" id="RHEA:32227"/>
        <dbReference type="ChEBI" id="CHEBI:64076"/>
        <dbReference type="ChEBI" id="CHEBI:64077"/>
        <dbReference type="EC" id="5.1.99.6"/>
    </reaction>
</comment>